<dbReference type="Gene3D" id="2.60.98.20">
    <property type="entry name" value="Flagellar hook protein FlgE"/>
    <property type="match status" value="1"/>
</dbReference>
<dbReference type="Pfam" id="PF22692">
    <property type="entry name" value="LlgE_F_G_D1"/>
    <property type="match status" value="1"/>
</dbReference>
<dbReference type="GO" id="GO:0009424">
    <property type="term" value="C:bacterial-type flagellum hook"/>
    <property type="evidence" value="ECO:0007669"/>
    <property type="project" value="TreeGrafter"/>
</dbReference>
<organism evidence="12 15">
    <name type="scientific">Burkholderia contaminans</name>
    <dbReference type="NCBI Taxonomy" id="488447"/>
    <lineage>
        <taxon>Bacteria</taxon>
        <taxon>Pseudomonadati</taxon>
        <taxon>Pseudomonadota</taxon>
        <taxon>Betaproteobacteria</taxon>
        <taxon>Burkholderiales</taxon>
        <taxon>Burkholderiaceae</taxon>
        <taxon>Burkholderia</taxon>
        <taxon>Burkholderia cepacia complex</taxon>
    </lineage>
</organism>
<evidence type="ECO:0000313" key="16">
    <source>
        <dbReference type="Proteomes" id="UP001220209"/>
    </source>
</evidence>
<feature type="domain" description="Flagellar hook protein FlgE/F/G-like D1" evidence="9">
    <location>
        <begin position="83"/>
        <end position="140"/>
    </location>
</feature>
<dbReference type="Proteomes" id="UP000611459">
    <property type="component" value="Unassembled WGS sequence"/>
</dbReference>
<dbReference type="GO" id="GO:0009425">
    <property type="term" value="C:bacterial-type flagellum basal body"/>
    <property type="evidence" value="ECO:0007669"/>
    <property type="project" value="UniProtKB-SubCell"/>
</dbReference>
<protein>
    <recommendedName>
        <fullName evidence="3 5">Flagellar hook protein FlgE</fullName>
    </recommendedName>
</protein>
<evidence type="ECO:0000313" key="15">
    <source>
        <dbReference type="Proteomes" id="UP001172109"/>
    </source>
</evidence>
<evidence type="ECO:0000313" key="13">
    <source>
        <dbReference type="EMBL" id="WFN18232.1"/>
    </source>
</evidence>
<evidence type="ECO:0000256" key="2">
    <source>
        <dbReference type="ARBA" id="ARBA00009677"/>
    </source>
</evidence>
<evidence type="ECO:0000259" key="7">
    <source>
        <dbReference type="Pfam" id="PF06429"/>
    </source>
</evidence>
<comment type="subcellular location">
    <subcellularLocation>
        <location evidence="1 5">Bacterial flagellum basal body</location>
    </subcellularLocation>
</comment>
<comment type="similarity">
    <text evidence="2 5">Belongs to the flagella basal body rod proteins family.</text>
</comment>
<dbReference type="InterPro" id="IPR019776">
    <property type="entry name" value="Flagellar_basal_body_rod_CS"/>
</dbReference>
<dbReference type="AlphaFoldDB" id="A0A1E3FJK7"/>
<name>A0A1E3FJK7_9BURK</name>
<evidence type="ECO:0000256" key="5">
    <source>
        <dbReference type="RuleBase" id="RU362116"/>
    </source>
</evidence>
<dbReference type="InterPro" id="IPR020013">
    <property type="entry name" value="Flagellar_FlgE/F/G"/>
</dbReference>
<feature type="domain" description="Flagellar basal-body/hook protein C-terminal" evidence="7">
    <location>
        <begin position="370"/>
        <end position="413"/>
    </location>
</feature>
<keyword evidence="12" id="KW-0282">Flagellum</keyword>
<proteinExistence type="inferred from homology"/>
<evidence type="ECO:0000313" key="12">
    <source>
        <dbReference type="EMBL" id="MDN7568573.1"/>
    </source>
</evidence>
<evidence type="ECO:0000313" key="14">
    <source>
        <dbReference type="Proteomes" id="UP000664048"/>
    </source>
</evidence>
<dbReference type="EMBL" id="CP090640">
    <property type="protein sequence ID" value="WFN18232.1"/>
    <property type="molecule type" value="Genomic_DNA"/>
</dbReference>
<feature type="domain" description="Flagellar hook protein FlgE D2" evidence="8">
    <location>
        <begin position="161"/>
        <end position="295"/>
    </location>
</feature>
<dbReference type="InterPro" id="IPR037058">
    <property type="entry name" value="Falgellar_hook_FlgE_sf"/>
</dbReference>
<dbReference type="PANTHER" id="PTHR30435:SF1">
    <property type="entry name" value="FLAGELLAR HOOK PROTEIN FLGE"/>
    <property type="match status" value="1"/>
</dbReference>
<feature type="domain" description="Flagellar basal body rod protein N-terminal" evidence="6">
    <location>
        <begin position="6"/>
        <end position="33"/>
    </location>
</feature>
<dbReference type="RefSeq" id="WP_039369164.1">
    <property type="nucleotide sequence ID" value="NZ_AP018358.1"/>
</dbReference>
<evidence type="ECO:0000313" key="10">
    <source>
        <dbReference type="EMBL" id="MBK1932946.1"/>
    </source>
</evidence>
<dbReference type="InterPro" id="IPR011491">
    <property type="entry name" value="FlgE_D2"/>
</dbReference>
<evidence type="ECO:0000256" key="3">
    <source>
        <dbReference type="ARBA" id="ARBA00019015"/>
    </source>
</evidence>
<sequence length="413" mass="42461">MGYQQGLSGLAGASNALDVIGNNIANANTVGFKSSTAQFADMYANSVATSTNTQIGIGTTLNAVAQNFGQGTINTTSSSLDVAINGNGFFQMSNNGVTTYSRDGTFQRDKNGFIVDSQGRNLMGYAANNGGVINTAQTVPLQAPTTNIAPTATTKISAQFNLNSQDTVPTKTPFSATDNTTYNYSTSIQVYDSLGGSQAVNMYFVKSAAGTWEAYAGVQGGATTDLGTVTFNSSGAIQSTTTGTPPAPTTSVGQFQFTVPNTDGSATPQSLTLDLTGTTQYGGKDGVNNLAQDGYASGTLTTYTIGTDGKLTGNYSNGQTAVLGQIALANFNNPNGLVNLGGNQYAESSASGVPQISAPGSTNHGKLQGSALENSNVDLTSQLVNLITAQRNYQANAQTIKTQQAVDQTIINL</sequence>
<dbReference type="OrthoDB" id="8578401at2"/>
<reference evidence="13 16" key="3">
    <citation type="submission" date="2021-12" db="EMBL/GenBank/DDBJ databases">
        <title>Genomic and phenotypic characterization of three Burkholderia contaminans isolates recovered from different sources.</title>
        <authorList>
            <person name="Lopez De Volder A."/>
            <person name="Fan Y."/>
            <person name="Nunvar J."/>
            <person name="Herrera T."/>
            <person name="Timp W."/>
            <person name="Degrossi J."/>
        </authorList>
    </citation>
    <scope>NUCLEOTIDE SEQUENCE [LARGE SCALE GENOMIC DNA]</scope>
    <source>
        <strain evidence="13 16">LMG 23361</strain>
    </source>
</reference>
<dbReference type="PROSITE" id="PS00588">
    <property type="entry name" value="FLAGELLA_BB_ROD"/>
    <property type="match status" value="1"/>
</dbReference>
<reference evidence="10" key="1">
    <citation type="submission" date="2021-01" db="EMBL/GenBank/DDBJ databases">
        <title>Outbreak of Burkholderia contaminns endophthalmitis traced to a clinical ventilation system.</title>
        <authorList>
            <person name="Lipuma J."/>
            <person name="Spilker T."/>
            <person name="Kratholm J."/>
        </authorList>
    </citation>
    <scope>NUCLEOTIDE SEQUENCE</scope>
    <source>
        <strain evidence="10">HI4954</strain>
    </source>
</reference>
<accession>A0A1E3FJK7</accession>
<dbReference type="Proteomes" id="UP001172109">
    <property type="component" value="Unassembled WGS sequence"/>
</dbReference>
<dbReference type="EMBL" id="JAUJQS010000027">
    <property type="protein sequence ID" value="MDN7568573.1"/>
    <property type="molecule type" value="Genomic_DNA"/>
</dbReference>
<evidence type="ECO:0000256" key="4">
    <source>
        <dbReference type="ARBA" id="ARBA00023143"/>
    </source>
</evidence>
<dbReference type="Proteomes" id="UP000664048">
    <property type="component" value="Unassembled WGS sequence"/>
</dbReference>
<dbReference type="InterPro" id="IPR010930">
    <property type="entry name" value="Flg_bb/hook_C_dom"/>
</dbReference>
<dbReference type="InterPro" id="IPR037925">
    <property type="entry name" value="FlgE/F/G-like"/>
</dbReference>
<dbReference type="NCBIfam" id="NF004238">
    <property type="entry name" value="PRK05682.1-1"/>
    <property type="match status" value="1"/>
</dbReference>
<comment type="function">
    <text evidence="5">A flexible structure which links the flagellar filament to the drive apparatus in the basal body.</text>
</comment>
<dbReference type="Pfam" id="PF07559">
    <property type="entry name" value="FlgE_D2"/>
    <property type="match status" value="1"/>
</dbReference>
<dbReference type="Pfam" id="PF00460">
    <property type="entry name" value="Flg_bb_rod"/>
    <property type="match status" value="1"/>
</dbReference>
<evidence type="ECO:0000313" key="11">
    <source>
        <dbReference type="EMBL" id="MBO1831946.1"/>
    </source>
</evidence>
<keyword evidence="12" id="KW-0969">Cilium</keyword>
<dbReference type="GO" id="GO:0071978">
    <property type="term" value="P:bacterial-type flagellum-dependent swarming motility"/>
    <property type="evidence" value="ECO:0007669"/>
    <property type="project" value="TreeGrafter"/>
</dbReference>
<dbReference type="Pfam" id="PF06429">
    <property type="entry name" value="Flg_bbr_C"/>
    <property type="match status" value="1"/>
</dbReference>
<evidence type="ECO:0000256" key="1">
    <source>
        <dbReference type="ARBA" id="ARBA00004117"/>
    </source>
</evidence>
<evidence type="ECO:0000259" key="9">
    <source>
        <dbReference type="Pfam" id="PF22692"/>
    </source>
</evidence>
<dbReference type="Proteomes" id="UP001220209">
    <property type="component" value="Chromosome 1"/>
</dbReference>
<dbReference type="PANTHER" id="PTHR30435">
    <property type="entry name" value="FLAGELLAR PROTEIN"/>
    <property type="match status" value="1"/>
</dbReference>
<evidence type="ECO:0000259" key="8">
    <source>
        <dbReference type="Pfam" id="PF07559"/>
    </source>
</evidence>
<reference evidence="11 14" key="2">
    <citation type="submission" date="2021-03" db="EMBL/GenBank/DDBJ databases">
        <title>Clinical course, treatment and visual outcome of an outbreak of Burkholderia contaminans endophthalmitis following cataract surgery.</title>
        <authorList>
            <person name="Lind C."/>
            <person name="Olsen K."/>
            <person name="Angelsen N.K."/>
            <person name="Krefting E.A."/>
            <person name="Fossen K."/>
            <person name="Gravningen K."/>
            <person name="Depoorter E."/>
            <person name="Vandamme P."/>
            <person name="Bertelsen G."/>
        </authorList>
    </citation>
    <scope>NUCLEOTIDE SEQUENCE [LARGE SCALE GENOMIC DNA]</scope>
    <source>
        <strain evidence="11 14">51242556</strain>
    </source>
</reference>
<dbReference type="NCBIfam" id="TIGR03506">
    <property type="entry name" value="FlgEFG_subfam"/>
    <property type="match status" value="1"/>
</dbReference>
<reference evidence="12" key="4">
    <citation type="submission" date="2023-07" db="EMBL/GenBank/DDBJ databases">
        <title>A collection of bacterial strains from the Burkholderia cepacia Research Laboratory and Repository.</title>
        <authorList>
            <person name="Lipuma J."/>
            <person name="Spilker T."/>
            <person name="Caverly L."/>
        </authorList>
    </citation>
    <scope>NUCLEOTIDE SEQUENCE</scope>
    <source>
        <strain evidence="12">AU44979</strain>
    </source>
</reference>
<gene>
    <name evidence="12" type="primary">flgE</name>
    <name evidence="11" type="ORF">J4M89_21445</name>
    <name evidence="10" type="ORF">JIN94_23945</name>
    <name evidence="13" type="ORF">LXE91_04125</name>
    <name evidence="12" type="ORF">QZM56_29080</name>
</gene>
<keyword evidence="4 5" id="KW-0975">Bacterial flagellum</keyword>
<evidence type="ECO:0000259" key="6">
    <source>
        <dbReference type="Pfam" id="PF00460"/>
    </source>
</evidence>
<dbReference type="GeneID" id="93193898"/>
<dbReference type="InterPro" id="IPR053967">
    <property type="entry name" value="LlgE_F_G-like_D1"/>
</dbReference>
<dbReference type="GO" id="GO:0005829">
    <property type="term" value="C:cytosol"/>
    <property type="evidence" value="ECO:0007669"/>
    <property type="project" value="TreeGrafter"/>
</dbReference>
<dbReference type="EMBL" id="JAENIB010000011">
    <property type="protein sequence ID" value="MBK1932946.1"/>
    <property type="molecule type" value="Genomic_DNA"/>
</dbReference>
<dbReference type="InterPro" id="IPR001444">
    <property type="entry name" value="Flag_bb_rod_N"/>
</dbReference>
<dbReference type="EMBL" id="JAGEMX010000006">
    <property type="protein sequence ID" value="MBO1831946.1"/>
    <property type="molecule type" value="Genomic_DNA"/>
</dbReference>
<dbReference type="SUPFAM" id="SSF117143">
    <property type="entry name" value="Flagellar hook protein flgE"/>
    <property type="match status" value="1"/>
</dbReference>
<keyword evidence="12" id="KW-0966">Cell projection</keyword>
<keyword evidence="14" id="KW-1185">Reference proteome</keyword>